<dbReference type="GO" id="GO:0051479">
    <property type="term" value="P:mannosylglycerate biosynthetic process"/>
    <property type="evidence" value="ECO:0007669"/>
    <property type="project" value="InterPro"/>
</dbReference>
<protein>
    <submittedName>
        <fullName evidence="4">Glucosyl-3-phosphoglycerate/mannosyl-3-phosphoglycerate phosphatase</fullName>
        <ecNumber evidence="4">3.1.3.70</ecNumber>
    </submittedName>
</protein>
<evidence type="ECO:0000256" key="3">
    <source>
        <dbReference type="ARBA" id="ARBA00022842"/>
    </source>
</evidence>
<keyword evidence="2 4" id="KW-0378">Hydrolase</keyword>
<evidence type="ECO:0000256" key="2">
    <source>
        <dbReference type="ARBA" id="ARBA00022801"/>
    </source>
</evidence>
<proteinExistence type="predicted"/>
<dbReference type="SFLD" id="SFLDG01140">
    <property type="entry name" value="C2.B:_Phosphomannomutase_and_P"/>
    <property type="match status" value="1"/>
</dbReference>
<dbReference type="SFLD" id="SFLDS00003">
    <property type="entry name" value="Haloacid_Dehalogenase"/>
    <property type="match status" value="1"/>
</dbReference>
<dbReference type="InterPro" id="IPR023214">
    <property type="entry name" value="HAD_sf"/>
</dbReference>
<evidence type="ECO:0000256" key="1">
    <source>
        <dbReference type="ARBA" id="ARBA00022723"/>
    </source>
</evidence>
<dbReference type="Gene3D" id="3.30.980.20">
    <property type="entry name" value="Putative mannosyl-3-phosphoglycerate phosphatase, domain 2"/>
    <property type="match status" value="1"/>
</dbReference>
<dbReference type="SFLD" id="SFLDG01142">
    <property type="entry name" value="C2.B.2:_Mannosyl-3-phosphoglyc"/>
    <property type="match status" value="1"/>
</dbReference>
<evidence type="ECO:0000313" key="5">
    <source>
        <dbReference type="Proteomes" id="UP000051184"/>
    </source>
</evidence>
<dbReference type="SUPFAM" id="SSF56784">
    <property type="entry name" value="HAD-like"/>
    <property type="match status" value="1"/>
</dbReference>
<dbReference type="AlphaFoldDB" id="A0A0P1ISY0"/>
<dbReference type="GO" id="GO:0005829">
    <property type="term" value="C:cytosol"/>
    <property type="evidence" value="ECO:0007669"/>
    <property type="project" value="TreeGrafter"/>
</dbReference>
<dbReference type="NCBIfam" id="TIGR01484">
    <property type="entry name" value="HAD-SF-IIB"/>
    <property type="match status" value="1"/>
</dbReference>
<sequence length="262" mass="27964">MTISPDILVFSDLDGTLIDHETYAWSAAKPALAALKKAGAGVVLSSSKTAAEMIVLRTEMGLNDWPAIVENGAGVLPSGAAALPEPVQYAQLRAVLDQLPEEFRQMFTGFGDMSIADLVEATGLDQDAAALAKERCFSEPGLWSGDEAQKGVFLKALEDQGITAQQGGRFLTLSFGSNKADQMRALAHKFNPKHTIALGDAPNDIQMLEAAEFPVVIKNPHRAPLAPLVNETRAIRTQLPGPQGWNVAILDLLNQIAPNPTT</sequence>
<dbReference type="EC" id="3.1.3.70" evidence="4"/>
<dbReference type="GO" id="GO:0000287">
    <property type="term" value="F:magnesium ion binding"/>
    <property type="evidence" value="ECO:0007669"/>
    <property type="project" value="TreeGrafter"/>
</dbReference>
<organism evidence="4 5">
    <name type="scientific">Cognatishimia activa</name>
    <dbReference type="NCBI Taxonomy" id="1715691"/>
    <lineage>
        <taxon>Bacteria</taxon>
        <taxon>Pseudomonadati</taxon>
        <taxon>Pseudomonadota</taxon>
        <taxon>Alphaproteobacteria</taxon>
        <taxon>Rhodobacterales</taxon>
        <taxon>Paracoccaceae</taxon>
        <taxon>Cognatishimia</taxon>
    </lineage>
</organism>
<dbReference type="GO" id="GO:0050531">
    <property type="term" value="F:mannosyl-3-phosphoglycerate phosphatase activity"/>
    <property type="evidence" value="ECO:0007669"/>
    <property type="project" value="UniProtKB-EC"/>
</dbReference>
<accession>A0A0P1ISY0</accession>
<evidence type="ECO:0000313" key="4">
    <source>
        <dbReference type="EMBL" id="CUK26670.1"/>
    </source>
</evidence>
<dbReference type="NCBIfam" id="TIGR01486">
    <property type="entry name" value="HAD-SF-IIB-MPGP"/>
    <property type="match status" value="1"/>
</dbReference>
<dbReference type="Gene3D" id="3.40.50.1000">
    <property type="entry name" value="HAD superfamily/HAD-like"/>
    <property type="match status" value="1"/>
</dbReference>
<dbReference type="InterPro" id="IPR006381">
    <property type="entry name" value="HAD-SF-IIB-MPGP"/>
</dbReference>
<reference evidence="5" key="1">
    <citation type="submission" date="2015-09" db="EMBL/GenBank/DDBJ databases">
        <authorList>
            <person name="Rodrigo-Torres Lidia"/>
            <person name="Arahal R.David."/>
        </authorList>
    </citation>
    <scope>NUCLEOTIDE SEQUENCE [LARGE SCALE GENOMIC DNA]</scope>
    <source>
        <strain evidence="5">CECT 5114</strain>
    </source>
</reference>
<dbReference type="Proteomes" id="UP000051184">
    <property type="component" value="Unassembled WGS sequence"/>
</dbReference>
<dbReference type="InterPro" id="IPR006379">
    <property type="entry name" value="HAD-SF_hydro_IIB"/>
</dbReference>
<keyword evidence="1" id="KW-0479">Metal-binding</keyword>
<dbReference type="Pfam" id="PF08282">
    <property type="entry name" value="Hydrolase_3"/>
    <property type="match status" value="2"/>
</dbReference>
<dbReference type="RefSeq" id="WP_058315537.1">
    <property type="nucleotide sequence ID" value="NZ_CYTO01000009.1"/>
</dbReference>
<dbReference type="InterPro" id="IPR036412">
    <property type="entry name" value="HAD-like_sf"/>
</dbReference>
<dbReference type="PANTHER" id="PTHR10000:SF8">
    <property type="entry name" value="HAD SUPERFAMILY HYDROLASE-LIKE, TYPE 3"/>
    <property type="match status" value="1"/>
</dbReference>
<keyword evidence="3" id="KW-0460">Magnesium</keyword>
<dbReference type="PANTHER" id="PTHR10000">
    <property type="entry name" value="PHOSPHOSERINE PHOSPHATASE"/>
    <property type="match status" value="1"/>
</dbReference>
<dbReference type="STRING" id="1715691.TA5113_01315"/>
<keyword evidence="5" id="KW-1185">Reference proteome</keyword>
<name>A0A0P1ISY0_9RHOB</name>
<gene>
    <name evidence="4" type="primary">gpgP</name>
    <name evidence="4" type="ORF">TA5114_02486</name>
</gene>
<dbReference type="EMBL" id="CYUE01000020">
    <property type="protein sequence ID" value="CUK26670.1"/>
    <property type="molecule type" value="Genomic_DNA"/>
</dbReference>
<dbReference type="OrthoDB" id="193379at2"/>